<feature type="coiled-coil region" evidence="1">
    <location>
        <begin position="188"/>
        <end position="299"/>
    </location>
</feature>
<name>A0A2S8FB27_9BACT</name>
<evidence type="ECO:0000313" key="5">
    <source>
        <dbReference type="Proteomes" id="UP000238322"/>
    </source>
</evidence>
<evidence type="ECO:0000256" key="3">
    <source>
        <dbReference type="SAM" id="Phobius"/>
    </source>
</evidence>
<gene>
    <name evidence="4" type="ORF">C5Y83_25135</name>
</gene>
<dbReference type="PANTHER" id="PTHR30386:SF18">
    <property type="entry name" value="INNER MEMBRANE PROTEIN YIAV-RELATED"/>
    <property type="match status" value="1"/>
</dbReference>
<proteinExistence type="predicted"/>
<reference evidence="4 5" key="1">
    <citation type="submission" date="2018-02" db="EMBL/GenBank/DDBJ databases">
        <title>Comparative genomes isolates from brazilian mangrove.</title>
        <authorList>
            <person name="Araujo J.E."/>
            <person name="Taketani R.G."/>
            <person name="Silva M.C.P."/>
            <person name="Loureco M.V."/>
            <person name="Andreote F.D."/>
        </authorList>
    </citation>
    <scope>NUCLEOTIDE SEQUENCE [LARGE SCALE GENOMIC DNA]</scope>
    <source>
        <strain evidence="4 5">Hex-1 MGV</strain>
    </source>
</reference>
<keyword evidence="3" id="KW-0812">Transmembrane</keyword>
<evidence type="ECO:0008006" key="6">
    <source>
        <dbReference type="Google" id="ProtNLM"/>
    </source>
</evidence>
<sequence length="467" mass="51627">MPKRSNGVCGGIPMNKTGLMNTQVRAKLRDDSLPALKLVQSSRWVWRLANMLLVLLLLSIVAMIFVPWQQSARGAGQVVAYAPQERQQTVTAPTKGVVSMISPELREGSQVKRGDLILEMEPGAADLVSQLEASIRDLDAKVATAEVKAEVYGRNVVDFTEAKSAAVSGADQLIEAAEAKWDAKRKLVQGYEAKKLQAQLNLERQKKLFENGLQSEKELEKLQKDLNVADSDLLSAQLEVEAALGELEAKRKERIQKEREAQTKVDYAKAMQQEALGQVATANKERRDIQIKLSELQRLKIRAPRDGTLYRVTVFERGQMLKEGDPLFTIVPETTQRAVELWVSGNDVPLVHTADHVRLQFEGWPAVQFAGWPSVAVGTFGGQVASVDATDDGKGNFRVLVLPDADSSWPSDRYLRQGVQANGWVMLNQVPLGYEIWRQLNGFPPTAAGSEKANSKDATKPKIKLPK</sequence>
<dbReference type="PANTHER" id="PTHR30386">
    <property type="entry name" value="MEMBRANE FUSION SUBUNIT OF EMRAB-TOLC MULTIDRUG EFFLUX PUMP"/>
    <property type="match status" value="1"/>
</dbReference>
<keyword evidence="1" id="KW-0175">Coiled coil</keyword>
<dbReference type="Gene3D" id="1.10.287.470">
    <property type="entry name" value="Helix hairpin bin"/>
    <property type="match status" value="1"/>
</dbReference>
<dbReference type="Proteomes" id="UP000238322">
    <property type="component" value="Unassembled WGS sequence"/>
</dbReference>
<dbReference type="EMBL" id="PUHY01000015">
    <property type="protein sequence ID" value="PQO29365.1"/>
    <property type="molecule type" value="Genomic_DNA"/>
</dbReference>
<keyword evidence="3" id="KW-0472">Membrane</keyword>
<organism evidence="4 5">
    <name type="scientific">Blastopirellula marina</name>
    <dbReference type="NCBI Taxonomy" id="124"/>
    <lineage>
        <taxon>Bacteria</taxon>
        <taxon>Pseudomonadati</taxon>
        <taxon>Planctomycetota</taxon>
        <taxon>Planctomycetia</taxon>
        <taxon>Pirellulales</taxon>
        <taxon>Pirellulaceae</taxon>
        <taxon>Blastopirellula</taxon>
    </lineage>
</organism>
<comment type="caution">
    <text evidence="4">The sequence shown here is derived from an EMBL/GenBank/DDBJ whole genome shotgun (WGS) entry which is preliminary data.</text>
</comment>
<keyword evidence="3" id="KW-1133">Transmembrane helix</keyword>
<feature type="transmembrane region" description="Helical" evidence="3">
    <location>
        <begin position="44"/>
        <end position="68"/>
    </location>
</feature>
<protein>
    <recommendedName>
        <fullName evidence="6">Hemolysin D</fullName>
    </recommendedName>
</protein>
<evidence type="ECO:0000256" key="2">
    <source>
        <dbReference type="SAM" id="MobiDB-lite"/>
    </source>
</evidence>
<dbReference type="PRINTS" id="PR01490">
    <property type="entry name" value="RTXTOXIND"/>
</dbReference>
<evidence type="ECO:0000313" key="4">
    <source>
        <dbReference type="EMBL" id="PQO29365.1"/>
    </source>
</evidence>
<dbReference type="AlphaFoldDB" id="A0A2S8FB27"/>
<evidence type="ECO:0000256" key="1">
    <source>
        <dbReference type="SAM" id="Coils"/>
    </source>
</evidence>
<feature type="region of interest" description="Disordered" evidence="2">
    <location>
        <begin position="446"/>
        <end position="467"/>
    </location>
</feature>
<dbReference type="InterPro" id="IPR050739">
    <property type="entry name" value="MFP"/>
</dbReference>
<accession>A0A2S8FB27</accession>